<protein>
    <submittedName>
        <fullName evidence="4">Uncharacterized protein</fullName>
    </submittedName>
</protein>
<evidence type="ECO:0000256" key="1">
    <source>
        <dbReference type="SAM" id="MobiDB-lite"/>
    </source>
</evidence>
<keyword evidence="2" id="KW-0472">Membrane</keyword>
<proteinExistence type="predicted"/>
<keyword evidence="3" id="KW-1185">Reference proteome</keyword>
<dbReference type="Proteomes" id="UP000887565">
    <property type="component" value="Unplaced"/>
</dbReference>
<name>A0A915KDH0_ROMCU</name>
<dbReference type="WBParaSite" id="nRc.2.0.1.t36757-RA">
    <property type="protein sequence ID" value="nRc.2.0.1.t36757-RA"/>
    <property type="gene ID" value="nRc.2.0.1.g36757"/>
</dbReference>
<feature type="transmembrane region" description="Helical" evidence="2">
    <location>
        <begin position="12"/>
        <end position="33"/>
    </location>
</feature>
<evidence type="ECO:0000256" key="2">
    <source>
        <dbReference type="SAM" id="Phobius"/>
    </source>
</evidence>
<keyword evidence="2" id="KW-0812">Transmembrane</keyword>
<reference evidence="4" key="1">
    <citation type="submission" date="2022-11" db="UniProtKB">
        <authorList>
            <consortium name="WormBaseParasite"/>
        </authorList>
    </citation>
    <scope>IDENTIFICATION</scope>
</reference>
<evidence type="ECO:0000313" key="4">
    <source>
        <dbReference type="WBParaSite" id="nRc.2.0.1.t36757-RA"/>
    </source>
</evidence>
<feature type="compositionally biased region" description="Low complexity" evidence="1">
    <location>
        <begin position="108"/>
        <end position="126"/>
    </location>
</feature>
<evidence type="ECO:0000313" key="3">
    <source>
        <dbReference type="Proteomes" id="UP000887565"/>
    </source>
</evidence>
<accession>A0A915KDH0</accession>
<feature type="region of interest" description="Disordered" evidence="1">
    <location>
        <begin position="106"/>
        <end position="131"/>
    </location>
</feature>
<keyword evidence="2" id="KW-1133">Transmembrane helix</keyword>
<feature type="transmembrane region" description="Helical" evidence="2">
    <location>
        <begin position="53"/>
        <end position="79"/>
    </location>
</feature>
<sequence length="172" mass="18723">MDRASIQLSIVGVAFLVDVALGLSVTELVFMMVNSSKSFPLATCGAASCWHPLPIYVVITVFHLVLSTMIIITNAYLLINVIKTTKDLGASSSKTKIALRRNFSTNISSSGSRRPRPTTTETSSPPLGQEWEPSVIFLDPAAIFDNDGYKQRDYGSSSSMKDGIYGRIIKID</sequence>
<organism evidence="3 4">
    <name type="scientific">Romanomermis culicivorax</name>
    <name type="common">Nematode worm</name>
    <dbReference type="NCBI Taxonomy" id="13658"/>
    <lineage>
        <taxon>Eukaryota</taxon>
        <taxon>Metazoa</taxon>
        <taxon>Ecdysozoa</taxon>
        <taxon>Nematoda</taxon>
        <taxon>Enoplea</taxon>
        <taxon>Dorylaimia</taxon>
        <taxon>Mermithida</taxon>
        <taxon>Mermithoidea</taxon>
        <taxon>Mermithidae</taxon>
        <taxon>Romanomermis</taxon>
    </lineage>
</organism>
<dbReference type="AlphaFoldDB" id="A0A915KDH0"/>